<accession>A0A645DHJ1</accession>
<feature type="transmembrane region" description="Helical" evidence="5">
    <location>
        <begin position="94"/>
        <end position="111"/>
    </location>
</feature>
<evidence type="ECO:0000256" key="2">
    <source>
        <dbReference type="ARBA" id="ARBA00022692"/>
    </source>
</evidence>
<keyword evidence="3 5" id="KW-1133">Transmembrane helix</keyword>
<dbReference type="InterPro" id="IPR004299">
    <property type="entry name" value="MBOAT_fam"/>
</dbReference>
<evidence type="ECO:0000256" key="4">
    <source>
        <dbReference type="ARBA" id="ARBA00023136"/>
    </source>
</evidence>
<dbReference type="PANTHER" id="PTHR13285:SF18">
    <property type="entry name" value="PROTEIN-CYSTEINE N-PALMITOYLTRANSFERASE RASP"/>
    <property type="match status" value="1"/>
</dbReference>
<keyword evidence="4 5" id="KW-0472">Membrane</keyword>
<evidence type="ECO:0000256" key="5">
    <source>
        <dbReference type="SAM" id="Phobius"/>
    </source>
</evidence>
<dbReference type="InterPro" id="IPR051085">
    <property type="entry name" value="MB_O-acyltransferase"/>
</dbReference>
<keyword evidence="6" id="KW-0808">Transferase</keyword>
<name>A0A645DHJ1_9ZZZZ</name>
<evidence type="ECO:0000256" key="1">
    <source>
        <dbReference type="ARBA" id="ARBA00004141"/>
    </source>
</evidence>
<dbReference type="GO" id="GO:0016746">
    <property type="term" value="F:acyltransferase activity"/>
    <property type="evidence" value="ECO:0007669"/>
    <property type="project" value="UniProtKB-KW"/>
</dbReference>
<dbReference type="Pfam" id="PF03062">
    <property type="entry name" value="MBOAT"/>
    <property type="match status" value="1"/>
</dbReference>
<dbReference type="PANTHER" id="PTHR13285">
    <property type="entry name" value="ACYLTRANSFERASE"/>
    <property type="match status" value="1"/>
</dbReference>
<feature type="transmembrane region" description="Helical" evidence="5">
    <location>
        <begin position="184"/>
        <end position="210"/>
    </location>
</feature>
<proteinExistence type="predicted"/>
<sequence length="212" mass="24055">MREFWRRWHISLSSWLAEYIYIPLGGSRVSRPRHYFNLFFTFLLSGLWHGASVTMLVWGALHGGYMVAGTATRGLRQTLYKKLHIGIDSLPARIWQTLCTFVLVCFGWIFFSAPNLATAWYIVTHLFTGFVPTFNHLKESVVLLGLSAEGALRFGVLFAAMIAIDFATKDSSWPAFLAARRRPVQLIICWLLAAGIIFWGTLGGGSFMYFQF</sequence>
<comment type="caution">
    <text evidence="6">The sequence shown here is derived from an EMBL/GenBank/DDBJ whole genome shotgun (WGS) entry which is preliminary data.</text>
</comment>
<evidence type="ECO:0000256" key="3">
    <source>
        <dbReference type="ARBA" id="ARBA00022989"/>
    </source>
</evidence>
<keyword evidence="6" id="KW-0012">Acyltransferase</keyword>
<organism evidence="6">
    <name type="scientific">bioreactor metagenome</name>
    <dbReference type="NCBI Taxonomy" id="1076179"/>
    <lineage>
        <taxon>unclassified sequences</taxon>
        <taxon>metagenomes</taxon>
        <taxon>ecological metagenomes</taxon>
    </lineage>
</organism>
<dbReference type="EC" id="2.3.1.-" evidence="6"/>
<dbReference type="AlphaFoldDB" id="A0A645DHJ1"/>
<reference evidence="6" key="1">
    <citation type="submission" date="2019-08" db="EMBL/GenBank/DDBJ databases">
        <authorList>
            <person name="Kucharzyk K."/>
            <person name="Murdoch R.W."/>
            <person name="Higgins S."/>
            <person name="Loffler F."/>
        </authorList>
    </citation>
    <scope>NUCLEOTIDE SEQUENCE</scope>
</reference>
<comment type="subcellular location">
    <subcellularLocation>
        <location evidence="1">Membrane</location>
        <topology evidence="1">Multi-pass membrane protein</topology>
    </subcellularLocation>
</comment>
<dbReference type="GO" id="GO:0016020">
    <property type="term" value="C:membrane"/>
    <property type="evidence" value="ECO:0007669"/>
    <property type="project" value="UniProtKB-SubCell"/>
</dbReference>
<gene>
    <name evidence="6" type="primary">patA_61</name>
    <name evidence="6" type="ORF">SDC9_135890</name>
</gene>
<protein>
    <submittedName>
        <fullName evidence="6">Peptidoglycan O-acetyltransferase</fullName>
        <ecNumber evidence="6">2.3.1.-</ecNumber>
    </submittedName>
</protein>
<keyword evidence="2 5" id="KW-0812">Transmembrane</keyword>
<dbReference type="EMBL" id="VSSQ01036335">
    <property type="protein sequence ID" value="MPM88786.1"/>
    <property type="molecule type" value="Genomic_DNA"/>
</dbReference>
<evidence type="ECO:0000313" key="6">
    <source>
        <dbReference type="EMBL" id="MPM88786.1"/>
    </source>
</evidence>
<feature type="transmembrane region" description="Helical" evidence="5">
    <location>
        <begin position="35"/>
        <end position="51"/>
    </location>
</feature>
<feature type="transmembrane region" description="Helical" evidence="5">
    <location>
        <begin position="141"/>
        <end position="164"/>
    </location>
</feature>